<dbReference type="SUPFAM" id="SSF53756">
    <property type="entry name" value="UDP-Glycosyltransferase/glycogen phosphorylase"/>
    <property type="match status" value="1"/>
</dbReference>
<feature type="compositionally biased region" description="Polar residues" evidence="1">
    <location>
        <begin position="11"/>
        <end position="21"/>
    </location>
</feature>
<protein>
    <submittedName>
        <fullName evidence="2">Group 1 glycosyl transferase</fullName>
    </submittedName>
</protein>
<reference evidence="2 3" key="1">
    <citation type="submission" date="2012-10" db="EMBL/GenBank/DDBJ databases">
        <title>Genome sequencing of Tanticharoenia sakaeratensis NBRC 103193.</title>
        <authorList>
            <person name="Azuma Y."/>
            <person name="Hadano H."/>
            <person name="Hirakawa H."/>
            <person name="Matsushita K."/>
        </authorList>
    </citation>
    <scope>NUCLEOTIDE SEQUENCE [LARGE SCALE GENOMIC DNA]</scope>
    <source>
        <strain evidence="2 3">NBRC 103193</strain>
    </source>
</reference>
<comment type="caution">
    <text evidence="2">The sequence shown here is derived from an EMBL/GenBank/DDBJ whole genome shotgun (WGS) entry which is preliminary data.</text>
</comment>
<dbReference type="EMBL" id="BALE01000015">
    <property type="protein sequence ID" value="GAN54040.1"/>
    <property type="molecule type" value="Genomic_DNA"/>
</dbReference>
<dbReference type="Gene3D" id="3.40.50.2000">
    <property type="entry name" value="Glycogen Phosphorylase B"/>
    <property type="match status" value="1"/>
</dbReference>
<organism evidence="2 3">
    <name type="scientific">Tanticharoenia sakaeratensis NBRC 103193</name>
    <dbReference type="NCBI Taxonomy" id="1231623"/>
    <lineage>
        <taxon>Bacteria</taxon>
        <taxon>Pseudomonadati</taxon>
        <taxon>Pseudomonadota</taxon>
        <taxon>Alphaproteobacteria</taxon>
        <taxon>Acetobacterales</taxon>
        <taxon>Acetobacteraceae</taxon>
        <taxon>Tanticharoenia</taxon>
    </lineage>
</organism>
<sequence>MTVTADLPSASAGSDATPGNSRPRTALFTICSNNYLPGARVLLESVRARHPDMALFVCLADRPDPMPGLYDGPFEIIPADALGIPAFESFAFSYDIMEFNTALKPFMFGHLMTALGFERVLYFDPDILLLAPLEPVLEAFDTGASFVLTPHLRQPAEGDADPDDVAIMRAGVYNLGFLGVSARTESLPLIYWWQRRLYRHCINAQDKGIFVDQKFMDLIPGFAPNARILHHPGLNLAYWNLGQARLEKSADGWFANDLPLIFFHFSGYDPRRPHVLSKHSRNFRGTHSGPLAELLDHYARLLKAHGHGQIPGGAYAYGRFASDVPIPPLVRQMFRETAPDWPTDPFRTFEAHLHRAAPGANRDRPSLVFTNFQAFLHQHFPNQRLFRDPRRLEDVLGLTLWYLRHFSHEQGIDPRLIEPVARRLGERVPQIRPVPEPAARPDVTVVGYLRTVSGVGMVARHTLSTLVNSPLQVEGADVAFGVVSDRSEHGHDAYLVEPIRGRIQLFANINADQLPLVLADLAPRLVSGYRISMPAWELEEFPEAWLGAFDQVDEIWAQSRWIQRMLAGRVDRPVVHMPVALTLEAPDTTGIRERFGLPADSFLFYNSFDFLSFIERKNPEGVIAAFQAARRAMPERRMTLVIKTLNGAQVSGKQAALRALIEADPDIVMIDRVLSRADTLGLMAACDCLVSLHRCEGLGLLVAEGMALGKPVIATDYAATTDLLTSRTGYPVSFTMIPVGENEYPMAQGQRWADPDVVHAAWQMQEVLRNPADAAERAAAARRFIDEHHSERAVRERQLARFTALGLLS</sequence>
<name>A0A0D6MKQ6_9PROT</name>
<evidence type="ECO:0000256" key="1">
    <source>
        <dbReference type="SAM" id="MobiDB-lite"/>
    </source>
</evidence>
<dbReference type="RefSeq" id="WP_048848575.1">
    <property type="nucleotide sequence ID" value="NZ_BALE01000015.1"/>
</dbReference>
<gene>
    <name evidence="2" type="ORF">Tasa_015_029</name>
</gene>
<dbReference type="AlphaFoldDB" id="A0A0D6MKQ6"/>
<dbReference type="SUPFAM" id="SSF53448">
    <property type="entry name" value="Nucleotide-diphospho-sugar transferases"/>
    <property type="match status" value="1"/>
</dbReference>
<dbReference type="PANTHER" id="PTHR46656:SF3">
    <property type="entry name" value="PUTATIVE-RELATED"/>
    <property type="match status" value="1"/>
</dbReference>
<proteinExistence type="predicted"/>
<dbReference type="Pfam" id="PF13692">
    <property type="entry name" value="Glyco_trans_1_4"/>
    <property type="match status" value="1"/>
</dbReference>
<dbReference type="InterPro" id="IPR029044">
    <property type="entry name" value="Nucleotide-diphossugar_trans"/>
</dbReference>
<keyword evidence="2" id="KW-0808">Transferase</keyword>
<keyword evidence="3" id="KW-1185">Reference proteome</keyword>
<dbReference type="Proteomes" id="UP000032679">
    <property type="component" value="Unassembled WGS sequence"/>
</dbReference>
<evidence type="ECO:0000313" key="3">
    <source>
        <dbReference type="Proteomes" id="UP000032679"/>
    </source>
</evidence>
<dbReference type="STRING" id="1231623.Tasa_015_029"/>
<evidence type="ECO:0000313" key="2">
    <source>
        <dbReference type="EMBL" id="GAN54040.1"/>
    </source>
</evidence>
<dbReference type="Gene3D" id="3.90.550.10">
    <property type="entry name" value="Spore Coat Polysaccharide Biosynthesis Protein SpsA, Chain A"/>
    <property type="match status" value="1"/>
</dbReference>
<dbReference type="OrthoDB" id="118340at2"/>
<dbReference type="PANTHER" id="PTHR46656">
    <property type="entry name" value="PUTATIVE-RELATED"/>
    <property type="match status" value="1"/>
</dbReference>
<dbReference type="GO" id="GO:0016740">
    <property type="term" value="F:transferase activity"/>
    <property type="evidence" value="ECO:0007669"/>
    <property type="project" value="UniProtKB-KW"/>
</dbReference>
<accession>A0A0D6MKQ6</accession>
<feature type="region of interest" description="Disordered" evidence="1">
    <location>
        <begin position="1"/>
        <end position="21"/>
    </location>
</feature>